<evidence type="ECO:0000313" key="11">
    <source>
        <dbReference type="Proteomes" id="UP000327118"/>
    </source>
</evidence>
<dbReference type="PANTHER" id="PTHR43047">
    <property type="entry name" value="TWO-COMPONENT HISTIDINE PROTEIN KINASE"/>
    <property type="match status" value="1"/>
</dbReference>
<feature type="region of interest" description="Disordered" evidence="7">
    <location>
        <begin position="395"/>
        <end position="415"/>
    </location>
</feature>
<accession>A0A5N6Z0R1</accession>
<feature type="compositionally biased region" description="Polar residues" evidence="7">
    <location>
        <begin position="716"/>
        <end position="735"/>
    </location>
</feature>
<dbReference type="FunFam" id="1.10.287.130:FF:000100">
    <property type="entry name" value="Sensor histidine kinase/response regulator"/>
    <property type="match status" value="1"/>
</dbReference>
<evidence type="ECO:0000256" key="7">
    <source>
        <dbReference type="SAM" id="MobiDB-lite"/>
    </source>
</evidence>
<feature type="compositionally biased region" description="Low complexity" evidence="7">
    <location>
        <begin position="678"/>
        <end position="689"/>
    </location>
</feature>
<feature type="domain" description="Response regulatory" evidence="9">
    <location>
        <begin position="765"/>
        <end position="948"/>
    </location>
</feature>
<dbReference type="CDD" id="cd00082">
    <property type="entry name" value="HisKA"/>
    <property type="match status" value="1"/>
</dbReference>
<dbReference type="InterPro" id="IPR001789">
    <property type="entry name" value="Sig_transdc_resp-reg_receiver"/>
</dbReference>
<dbReference type="Gene3D" id="1.10.287.130">
    <property type="match status" value="1"/>
</dbReference>
<keyword evidence="5" id="KW-0418">Kinase</keyword>
<evidence type="ECO:0000259" key="8">
    <source>
        <dbReference type="PROSITE" id="PS50109"/>
    </source>
</evidence>
<evidence type="ECO:0000256" key="2">
    <source>
        <dbReference type="ARBA" id="ARBA00012438"/>
    </source>
</evidence>
<dbReference type="SMART" id="SM00448">
    <property type="entry name" value="REC"/>
    <property type="match status" value="1"/>
</dbReference>
<dbReference type="PROSITE" id="PS50110">
    <property type="entry name" value="RESPONSE_REGULATORY"/>
    <property type="match status" value="1"/>
</dbReference>
<evidence type="ECO:0000256" key="5">
    <source>
        <dbReference type="ARBA" id="ARBA00022777"/>
    </source>
</evidence>
<comment type="catalytic activity">
    <reaction evidence="1">
        <text>ATP + protein L-histidine = ADP + protein N-phospho-L-histidine.</text>
        <dbReference type="EC" id="2.7.13.3"/>
    </reaction>
</comment>
<evidence type="ECO:0000259" key="9">
    <source>
        <dbReference type="PROSITE" id="PS50110"/>
    </source>
</evidence>
<gene>
    <name evidence="10" type="ORF">BDV28DRAFT_59254</name>
</gene>
<dbReference type="GO" id="GO:0009927">
    <property type="term" value="F:histidine phosphotransfer kinase activity"/>
    <property type="evidence" value="ECO:0007669"/>
    <property type="project" value="TreeGrafter"/>
</dbReference>
<organism evidence="10 11">
    <name type="scientific">Aspergillus coremiiformis</name>
    <dbReference type="NCBI Taxonomy" id="138285"/>
    <lineage>
        <taxon>Eukaryota</taxon>
        <taxon>Fungi</taxon>
        <taxon>Dikarya</taxon>
        <taxon>Ascomycota</taxon>
        <taxon>Pezizomycotina</taxon>
        <taxon>Eurotiomycetes</taxon>
        <taxon>Eurotiomycetidae</taxon>
        <taxon>Eurotiales</taxon>
        <taxon>Aspergillaceae</taxon>
        <taxon>Aspergillus</taxon>
        <taxon>Aspergillus subgen. Circumdati</taxon>
    </lineage>
</organism>
<evidence type="ECO:0000256" key="6">
    <source>
        <dbReference type="PROSITE-ProRule" id="PRU00169"/>
    </source>
</evidence>
<evidence type="ECO:0000256" key="1">
    <source>
        <dbReference type="ARBA" id="ARBA00000085"/>
    </source>
</evidence>
<dbReference type="SMART" id="SM00387">
    <property type="entry name" value="HATPase_c"/>
    <property type="match status" value="1"/>
</dbReference>
<feature type="domain" description="Histidine kinase" evidence="8">
    <location>
        <begin position="555"/>
        <end position="671"/>
    </location>
</feature>
<dbReference type="PROSITE" id="PS50109">
    <property type="entry name" value="HIS_KIN"/>
    <property type="match status" value="1"/>
</dbReference>
<keyword evidence="3 6" id="KW-0597">Phosphoprotein</keyword>
<protein>
    <recommendedName>
        <fullName evidence="2">histidine kinase</fullName>
        <ecNumber evidence="2">2.7.13.3</ecNumber>
    </recommendedName>
</protein>
<dbReference type="InterPro" id="IPR003594">
    <property type="entry name" value="HATPase_dom"/>
</dbReference>
<dbReference type="Gene3D" id="3.30.565.10">
    <property type="entry name" value="Histidine kinase-like ATPase, C-terminal domain"/>
    <property type="match status" value="1"/>
</dbReference>
<dbReference type="OrthoDB" id="60033at2759"/>
<feature type="region of interest" description="Disordered" evidence="7">
    <location>
        <begin position="659"/>
        <end position="746"/>
    </location>
</feature>
<feature type="compositionally biased region" description="Polar residues" evidence="7">
    <location>
        <begin position="690"/>
        <end position="706"/>
    </location>
</feature>
<dbReference type="CDD" id="cd17546">
    <property type="entry name" value="REC_hyHK_CKI1_RcsC-like"/>
    <property type="match status" value="1"/>
</dbReference>
<dbReference type="Proteomes" id="UP000327118">
    <property type="component" value="Unassembled WGS sequence"/>
</dbReference>
<dbReference type="GO" id="GO:0005886">
    <property type="term" value="C:plasma membrane"/>
    <property type="evidence" value="ECO:0007669"/>
    <property type="project" value="TreeGrafter"/>
</dbReference>
<dbReference type="PANTHER" id="PTHR43047:SF2">
    <property type="entry name" value="HISTIDINE KINASE M7"/>
    <property type="match status" value="1"/>
</dbReference>
<dbReference type="InterPro" id="IPR011006">
    <property type="entry name" value="CheY-like_superfamily"/>
</dbReference>
<dbReference type="FunFam" id="3.30.565.10:FF:000103">
    <property type="entry name" value="Sensor histidine kinase/response regulator"/>
    <property type="match status" value="1"/>
</dbReference>
<dbReference type="GO" id="GO:0000155">
    <property type="term" value="F:phosphorelay sensor kinase activity"/>
    <property type="evidence" value="ECO:0007669"/>
    <property type="project" value="InterPro"/>
</dbReference>
<dbReference type="InterPro" id="IPR003661">
    <property type="entry name" value="HisK_dim/P_dom"/>
</dbReference>
<dbReference type="InterPro" id="IPR036890">
    <property type="entry name" value="HATPase_C_sf"/>
</dbReference>
<dbReference type="SUPFAM" id="SSF47384">
    <property type="entry name" value="Homodimeric domain of signal transducing histidine kinase"/>
    <property type="match status" value="1"/>
</dbReference>
<dbReference type="Gene3D" id="3.40.50.2300">
    <property type="match status" value="1"/>
</dbReference>
<dbReference type="InterPro" id="IPR004358">
    <property type="entry name" value="Sig_transdc_His_kin-like_C"/>
</dbReference>
<dbReference type="EMBL" id="ML739297">
    <property type="protein sequence ID" value="KAE8349540.1"/>
    <property type="molecule type" value="Genomic_DNA"/>
</dbReference>
<dbReference type="InterPro" id="IPR005467">
    <property type="entry name" value="His_kinase_dom"/>
</dbReference>
<evidence type="ECO:0000313" key="10">
    <source>
        <dbReference type="EMBL" id="KAE8349540.1"/>
    </source>
</evidence>
<dbReference type="Pfam" id="PF02518">
    <property type="entry name" value="HATPase_c"/>
    <property type="match status" value="1"/>
</dbReference>
<evidence type="ECO:0000256" key="4">
    <source>
        <dbReference type="ARBA" id="ARBA00022679"/>
    </source>
</evidence>
<dbReference type="SUPFAM" id="SSF52172">
    <property type="entry name" value="CheY-like"/>
    <property type="match status" value="1"/>
</dbReference>
<dbReference type="PRINTS" id="PR00344">
    <property type="entry name" value="BCTRLSENSOR"/>
</dbReference>
<sequence>MSDSIDSEWSKSFVSSGLSKSFLPCKSECLSGETSASTLLNDDPQADPSNHTYTGGHQSMAIEQLVKLKQELRALDLESFWSRLMEHVTSICDAQYGFVARRVRDDETVGDMGGHKPCLFGTAFYYNDGQQNVGMHRHRYFAGGNPLSHMDHGKPCLVPEDLGSLMSFDQDQLPFAAEGYLAIPLFSETQCFAHFGLMWSESGLKKRNLSWSLLEMVLYSLEDLIVQRIQEDNSAAKTDHPLKDVKNVSKGHKIVDDAYSNILHGHVDFSSQPLKPFARSLSHELRTPMQGIIGMLDVMHATVREAIQGKPSPRAGYVFQSLKESIEMVQDSARRAVEAADNVVHAYDMNMQVPKTPQVERDNDLFGGPVQSPIQACDNRTNIFVDGSNIGINPYKRRRSNPVDFSVGSTPKQKMPRVAATKGLSPRSEEVKNAVHESDKIIQATPAHHIEAVITNIVDPRPSLAVRRSAPHLLLEGINVNLKSPALRVTKLRDLLRLVINESLHVGGRPDFAVTNVTKLGEKIELRSRSSNGEVFSQTIDWSVDTALPETLFVDDRDLAKLISCVFLNAVKFTNNGVITVSATLGRKVNDVLINVRDTGPGIPEAFLPSLFKPFSREDTSTTRSKDGLGLGLLVAKGLARKMGGDLICVRSSTSGPDHGSEFEIRIPTTQPEPRARPIIPTTKLLTPPQFSDPSRLSQANSSNLDTLLPPPMRTPIQQPSPSLTDEASSHTPTHAPSVPDIKSFGRSINGDAYDSKLGKKLPLTFLVAEDNRINRRVLVNMLKRLGYEDVYEACNGREAVRIMQDVLASQRLEAAANGSRPVMTLNSGSDDPSTPKPPSKHRKKLNPVDVILMDLWMPEMDGYEATAKILQLVDQYHGQVPSTSGFNQRPADFHTTKHVRSAPPTVLAVSADVTDDALGRASKVGMKGYMTKPYKLTDLERFIMSFCCGDTAKENDDLMNA</sequence>
<keyword evidence="4" id="KW-0808">Transferase</keyword>
<evidence type="ECO:0000256" key="3">
    <source>
        <dbReference type="ARBA" id="ARBA00022553"/>
    </source>
</evidence>
<feature type="region of interest" description="Disordered" evidence="7">
    <location>
        <begin position="819"/>
        <end position="845"/>
    </location>
</feature>
<dbReference type="AlphaFoldDB" id="A0A5N6Z0R1"/>
<keyword evidence="11" id="KW-1185">Reference proteome</keyword>
<dbReference type="SUPFAM" id="SSF55874">
    <property type="entry name" value="ATPase domain of HSP90 chaperone/DNA topoisomerase II/histidine kinase"/>
    <property type="match status" value="1"/>
</dbReference>
<feature type="modified residue" description="4-aspartylphosphate" evidence="6">
    <location>
        <position position="855"/>
    </location>
</feature>
<dbReference type="InterPro" id="IPR036097">
    <property type="entry name" value="HisK_dim/P_sf"/>
</dbReference>
<proteinExistence type="predicted"/>
<name>A0A5N6Z0R1_9EURO</name>
<dbReference type="EC" id="2.7.13.3" evidence="2"/>
<reference evidence="11" key="1">
    <citation type="submission" date="2019-04" db="EMBL/GenBank/DDBJ databases">
        <title>Friends and foes A comparative genomics studyof 23 Aspergillus species from section Flavi.</title>
        <authorList>
            <consortium name="DOE Joint Genome Institute"/>
            <person name="Kjaerbolling I."/>
            <person name="Vesth T."/>
            <person name="Frisvad J.C."/>
            <person name="Nybo J.L."/>
            <person name="Theobald S."/>
            <person name="Kildgaard S."/>
            <person name="Isbrandt T."/>
            <person name="Kuo A."/>
            <person name="Sato A."/>
            <person name="Lyhne E.K."/>
            <person name="Kogle M.E."/>
            <person name="Wiebenga A."/>
            <person name="Kun R.S."/>
            <person name="Lubbers R.J."/>
            <person name="Makela M.R."/>
            <person name="Barry K."/>
            <person name="Chovatia M."/>
            <person name="Clum A."/>
            <person name="Daum C."/>
            <person name="Haridas S."/>
            <person name="He G."/>
            <person name="LaButti K."/>
            <person name="Lipzen A."/>
            <person name="Mondo S."/>
            <person name="Riley R."/>
            <person name="Salamov A."/>
            <person name="Simmons B.A."/>
            <person name="Magnuson J.K."/>
            <person name="Henrissat B."/>
            <person name="Mortensen U.H."/>
            <person name="Larsen T.O."/>
            <person name="Devries R.P."/>
            <person name="Grigoriev I.V."/>
            <person name="Machida M."/>
            <person name="Baker S.E."/>
            <person name="Andersen M.R."/>
        </authorList>
    </citation>
    <scope>NUCLEOTIDE SEQUENCE [LARGE SCALE GENOMIC DNA]</scope>
    <source>
        <strain evidence="11">CBS 553.77</strain>
    </source>
</reference>